<organism evidence="2 4">
    <name type="scientific">Didymodactylos carnosus</name>
    <dbReference type="NCBI Taxonomy" id="1234261"/>
    <lineage>
        <taxon>Eukaryota</taxon>
        <taxon>Metazoa</taxon>
        <taxon>Spiralia</taxon>
        <taxon>Gnathifera</taxon>
        <taxon>Rotifera</taxon>
        <taxon>Eurotatoria</taxon>
        <taxon>Bdelloidea</taxon>
        <taxon>Philodinida</taxon>
        <taxon>Philodinidae</taxon>
        <taxon>Didymodactylos</taxon>
    </lineage>
</organism>
<dbReference type="AlphaFoldDB" id="A0A815PFB2"/>
<dbReference type="GO" id="GO:0016020">
    <property type="term" value="C:membrane"/>
    <property type="evidence" value="ECO:0007669"/>
    <property type="project" value="TreeGrafter"/>
</dbReference>
<name>A0A815PFB2_9BILA</name>
<dbReference type="Proteomes" id="UP000681722">
    <property type="component" value="Unassembled WGS sequence"/>
</dbReference>
<dbReference type="PANTHER" id="PTHR23182:SF1">
    <property type="entry name" value="RHO GTPASE ACTIVATING PROTEIN AT 1A, ISOFORM E"/>
    <property type="match status" value="1"/>
</dbReference>
<dbReference type="GO" id="GO:0005096">
    <property type="term" value="F:GTPase activator activity"/>
    <property type="evidence" value="ECO:0007669"/>
    <property type="project" value="InterPro"/>
</dbReference>
<protein>
    <recommendedName>
        <fullName evidence="5">PH domain-containing protein</fullName>
    </recommendedName>
</protein>
<keyword evidence="4" id="KW-1185">Reference proteome</keyword>
<dbReference type="OrthoDB" id="79452at2759"/>
<dbReference type="EMBL" id="CAJOBC010084797">
    <property type="protein sequence ID" value="CAF4322452.1"/>
    <property type="molecule type" value="Genomic_DNA"/>
</dbReference>
<feature type="non-terminal residue" evidence="2">
    <location>
        <position position="348"/>
    </location>
</feature>
<dbReference type="Proteomes" id="UP000663829">
    <property type="component" value="Unassembled WGS sequence"/>
</dbReference>
<accession>A0A815PFB2</accession>
<sequence length="348" mass="39820">NVVKSKLQSSYRELEKINPESNTSRLTKNTRKLENEYNLSQSKLKLLLSSHPPQSQSLLTSRTSSKHTDLQTSLNHSSNDRYILFSSAYQRQEWIDTIDKAKNELLQRSPHQSTSSKHPLSDSTIQKRVDIIKPYSQDGEVKQTLQSNHSQTAKTYSGTLTITILSVQGQALTRQIQNLDARSQHQTLPPSKQDQQQKHYQLYVAVEIDSYNTFYPYAQTKPKQITYSNQQGDYVEFKGEKFGVELEYSLAFRLLVYRMDSSATSNSGSLQRPQCIGKFHRNIESAIRESERNGGGQLSIDSPNGDLKLKIQLKYEKREGTFKRRKSKRSLAVFGRSIEKFSNIQDGT</sequence>
<reference evidence="2" key="1">
    <citation type="submission" date="2021-02" db="EMBL/GenBank/DDBJ databases">
        <authorList>
            <person name="Nowell W R."/>
        </authorList>
    </citation>
    <scope>NUCLEOTIDE SEQUENCE</scope>
</reference>
<feature type="compositionally biased region" description="Low complexity" evidence="1">
    <location>
        <begin position="51"/>
        <end position="63"/>
    </location>
</feature>
<comment type="caution">
    <text evidence="2">The sequence shown here is derived from an EMBL/GenBank/DDBJ whole genome shotgun (WGS) entry which is preliminary data.</text>
</comment>
<proteinExistence type="predicted"/>
<gene>
    <name evidence="2" type="ORF">GPM918_LOCUS34645</name>
    <name evidence="3" type="ORF">SRO942_LOCUS35342</name>
</gene>
<evidence type="ECO:0000313" key="2">
    <source>
        <dbReference type="EMBL" id="CAF1448496.1"/>
    </source>
</evidence>
<evidence type="ECO:0000313" key="4">
    <source>
        <dbReference type="Proteomes" id="UP000663829"/>
    </source>
</evidence>
<dbReference type="EMBL" id="CAJNOQ010019355">
    <property type="protein sequence ID" value="CAF1448496.1"/>
    <property type="molecule type" value="Genomic_DNA"/>
</dbReference>
<evidence type="ECO:0000256" key="1">
    <source>
        <dbReference type="SAM" id="MobiDB-lite"/>
    </source>
</evidence>
<evidence type="ECO:0008006" key="5">
    <source>
        <dbReference type="Google" id="ProtNLM"/>
    </source>
</evidence>
<feature type="region of interest" description="Disordered" evidence="1">
    <location>
        <begin position="51"/>
        <end position="73"/>
    </location>
</feature>
<evidence type="ECO:0000313" key="3">
    <source>
        <dbReference type="EMBL" id="CAF4322452.1"/>
    </source>
</evidence>
<dbReference type="PANTHER" id="PTHR23182">
    <property type="entry name" value="BREAKPOINT CLUSTER REGION PROTEIN BCR"/>
    <property type="match status" value="1"/>
</dbReference>
<dbReference type="InterPro" id="IPR037769">
    <property type="entry name" value="Abr/Bcr"/>
</dbReference>